<protein>
    <submittedName>
        <fullName evidence="1">Nucleoside-diphosphate sugar epimerase</fullName>
    </submittedName>
</protein>
<evidence type="ECO:0000313" key="2">
    <source>
        <dbReference type="Proteomes" id="UP000629025"/>
    </source>
</evidence>
<accession>A0ABQ1KHX1</accession>
<name>A0ABQ1KHX1_9GAMM</name>
<dbReference type="InterPro" id="IPR009367">
    <property type="entry name" value="Elm1-like"/>
</dbReference>
<comment type="caution">
    <text evidence="1">The sequence shown here is derived from an EMBL/GenBank/DDBJ whole genome shotgun (WGS) entry which is preliminary data.</text>
</comment>
<dbReference type="Pfam" id="PF06258">
    <property type="entry name" value="Mito_fiss_Elm1"/>
    <property type="match status" value="1"/>
</dbReference>
<reference evidence="2" key="1">
    <citation type="journal article" date="2019" name="Int. J. Syst. Evol. Microbiol.">
        <title>The Global Catalogue of Microorganisms (GCM) 10K type strain sequencing project: providing services to taxonomists for standard genome sequencing and annotation.</title>
        <authorList>
            <consortium name="The Broad Institute Genomics Platform"/>
            <consortium name="The Broad Institute Genome Sequencing Center for Infectious Disease"/>
            <person name="Wu L."/>
            <person name="Ma J."/>
        </authorList>
    </citation>
    <scope>NUCLEOTIDE SEQUENCE [LARGE SCALE GENOMIC DNA]</scope>
    <source>
        <strain evidence="2">CGMCC 1.15341</strain>
    </source>
</reference>
<organism evidence="1 2">
    <name type="scientific">Marinobacterium zhoushanense</name>
    <dbReference type="NCBI Taxonomy" id="1679163"/>
    <lineage>
        <taxon>Bacteria</taxon>
        <taxon>Pseudomonadati</taxon>
        <taxon>Pseudomonadota</taxon>
        <taxon>Gammaproteobacteria</taxon>
        <taxon>Oceanospirillales</taxon>
        <taxon>Oceanospirillaceae</taxon>
        <taxon>Marinobacterium</taxon>
    </lineage>
</organism>
<evidence type="ECO:0000313" key="1">
    <source>
        <dbReference type="EMBL" id="GGB97344.1"/>
    </source>
</evidence>
<proteinExistence type="predicted"/>
<gene>
    <name evidence="1" type="ORF">GCM10011352_24320</name>
</gene>
<keyword evidence="2" id="KW-1185">Reference proteome</keyword>
<sequence length="295" mass="32238">MAQILIISDGKAGHRNQSLGLAEALQRRRKQVEIREMAPLPGRRALKTLLTGRAAQLGAKPGLVIGAGHSTHLTLLALKRVWRVPAVLMMKPTLPIGWFDLCLIPEHDQPPTRDNVVVTRGALNRMRPGDKVAGSGMMLIGGPSKSNDWDETGLIEQLRSIIGQAPDIDWRLTTSRRTPPSTLELLKTLRGVEVVPVEETTQGWLPAQLAGTEQCWVSEDSVSMVYEALSAGCAVGTLAVPWTQRGRLYRGLMSLAEQGVIIRYQSGQPVDLVPPVAVFDEASRCAELILNRGWL</sequence>
<dbReference type="Proteomes" id="UP000629025">
    <property type="component" value="Unassembled WGS sequence"/>
</dbReference>
<dbReference type="EMBL" id="BMIJ01000005">
    <property type="protein sequence ID" value="GGB97344.1"/>
    <property type="molecule type" value="Genomic_DNA"/>
</dbReference>